<dbReference type="PANTHER" id="PTHR21600">
    <property type="entry name" value="MITOCHONDRIAL RNA PSEUDOURIDINE SYNTHASE"/>
    <property type="match status" value="1"/>
</dbReference>
<protein>
    <submittedName>
        <fullName evidence="2">tRNA pseudouridine32 synthase / 23S rRNA pseudouridine746 synthase</fullName>
    </submittedName>
</protein>
<dbReference type="EMBL" id="FQUZ01000056">
    <property type="protein sequence ID" value="SHF89768.1"/>
    <property type="molecule type" value="Genomic_DNA"/>
</dbReference>
<dbReference type="OrthoDB" id="9785808at2"/>
<dbReference type="Gene3D" id="3.30.2350.10">
    <property type="entry name" value="Pseudouridine synthase"/>
    <property type="match status" value="1"/>
</dbReference>
<dbReference type="PROSITE" id="PS01129">
    <property type="entry name" value="PSI_RLU"/>
    <property type="match status" value="1"/>
</dbReference>
<accession>A0A1M5FEB1</accession>
<gene>
    <name evidence="2" type="ORF">SAMN02745117_02795</name>
</gene>
<evidence type="ECO:0000313" key="3">
    <source>
        <dbReference type="Proteomes" id="UP000184327"/>
    </source>
</evidence>
<dbReference type="GO" id="GO:0003723">
    <property type="term" value="F:RNA binding"/>
    <property type="evidence" value="ECO:0007669"/>
    <property type="project" value="InterPro"/>
</dbReference>
<dbReference type="GO" id="GO:0140098">
    <property type="term" value="F:catalytic activity, acting on RNA"/>
    <property type="evidence" value="ECO:0007669"/>
    <property type="project" value="UniProtKB-ARBA"/>
</dbReference>
<organism evidence="2 3">
    <name type="scientific">Lampropedia hyalina DSM 16112</name>
    <dbReference type="NCBI Taxonomy" id="1122156"/>
    <lineage>
        <taxon>Bacteria</taxon>
        <taxon>Pseudomonadati</taxon>
        <taxon>Pseudomonadota</taxon>
        <taxon>Betaproteobacteria</taxon>
        <taxon>Burkholderiales</taxon>
        <taxon>Comamonadaceae</taxon>
        <taxon>Lampropedia</taxon>
    </lineage>
</organism>
<evidence type="ECO:0000313" key="2">
    <source>
        <dbReference type="EMBL" id="SHF89768.1"/>
    </source>
</evidence>
<dbReference type="GO" id="GO:0009982">
    <property type="term" value="F:pseudouridine synthase activity"/>
    <property type="evidence" value="ECO:0007669"/>
    <property type="project" value="InterPro"/>
</dbReference>
<dbReference type="SUPFAM" id="SSF55120">
    <property type="entry name" value="Pseudouridine synthase"/>
    <property type="match status" value="1"/>
</dbReference>
<dbReference type="Pfam" id="PF00849">
    <property type="entry name" value="PseudoU_synth_2"/>
    <property type="match status" value="1"/>
</dbReference>
<dbReference type="InterPro" id="IPR006145">
    <property type="entry name" value="PsdUridine_synth_RsuA/RluA"/>
</dbReference>
<sequence>MPAPSLPTSRVGVPARTQGTVLEFLCQRFVHIPATVWQQRLHDGLVCDDHGHPLQASDSVAGIQHIRYQRAVAHEPAIPFEASILFQNEHLLVADKPHFLPVMPAGQYVQQTLLHRLQQHTGLPQLSPLHRIDRDTAGLVLFSTNPASRNAYHALFRQRQVRKIYQAIAPFDPHFLQPREHHSHLAEDPQQFFRMAEHPGPPNSHTRLHITETIGRWARYQLEPVTGKRHQLRVHLAALGIPIRHDPYYPHLNEPAVGDYSHPMQLLAQELHFTDPLTGHSTRFVSQRMLCVPEALEK</sequence>
<dbReference type="InterPro" id="IPR020103">
    <property type="entry name" value="PsdUridine_synth_cat_dom_sf"/>
</dbReference>
<dbReference type="InterPro" id="IPR050188">
    <property type="entry name" value="RluA_PseudoU_synthase"/>
</dbReference>
<keyword evidence="3" id="KW-1185">Reference proteome</keyword>
<dbReference type="PANTHER" id="PTHR21600:SF84">
    <property type="entry name" value="PSEUDOURIDINE SYNTHASE RSUA_RLUA-LIKE DOMAIN-CONTAINING PROTEIN"/>
    <property type="match status" value="1"/>
</dbReference>
<dbReference type="RefSeq" id="WP_073357263.1">
    <property type="nucleotide sequence ID" value="NZ_FQUZ01000056.1"/>
</dbReference>
<dbReference type="STRING" id="1122156.SAMN02745117_02795"/>
<evidence type="ECO:0000259" key="1">
    <source>
        <dbReference type="Pfam" id="PF00849"/>
    </source>
</evidence>
<proteinExistence type="predicted"/>
<dbReference type="AlphaFoldDB" id="A0A1M5FEB1"/>
<name>A0A1M5FEB1_9BURK</name>
<reference evidence="2 3" key="1">
    <citation type="submission" date="2016-11" db="EMBL/GenBank/DDBJ databases">
        <authorList>
            <person name="Jaros S."/>
            <person name="Januszkiewicz K."/>
            <person name="Wedrychowicz H."/>
        </authorList>
    </citation>
    <scope>NUCLEOTIDE SEQUENCE [LARGE SCALE GENOMIC DNA]</scope>
    <source>
        <strain evidence="2 3">DSM 16112</strain>
    </source>
</reference>
<dbReference type="Proteomes" id="UP000184327">
    <property type="component" value="Unassembled WGS sequence"/>
</dbReference>
<feature type="domain" description="Pseudouridine synthase RsuA/RluA-like" evidence="1">
    <location>
        <begin position="90"/>
        <end position="238"/>
    </location>
</feature>
<dbReference type="InterPro" id="IPR006224">
    <property type="entry name" value="PsdUridine_synth_RluA-like_CS"/>
</dbReference>
<dbReference type="GO" id="GO:0000455">
    <property type="term" value="P:enzyme-directed rRNA pseudouridine synthesis"/>
    <property type="evidence" value="ECO:0007669"/>
    <property type="project" value="TreeGrafter"/>
</dbReference>